<reference evidence="3" key="1">
    <citation type="submission" date="2025-08" db="UniProtKB">
        <authorList>
            <consortium name="RefSeq"/>
        </authorList>
    </citation>
    <scope>IDENTIFICATION</scope>
    <source>
        <tissue evidence="3">Whole blood</tissue>
    </source>
</reference>
<dbReference type="RefSeq" id="XP_040497876.1">
    <property type="nucleotide sequence ID" value="XM_040641942.1"/>
</dbReference>
<protein>
    <submittedName>
        <fullName evidence="3">Translation initiation factor IF-2-like</fullName>
    </submittedName>
</protein>
<accession>A0A8M1GQ87</accession>
<dbReference type="AlphaFoldDB" id="A0A8M1GQ87"/>
<feature type="region of interest" description="Disordered" evidence="1">
    <location>
        <begin position="1"/>
        <end position="86"/>
    </location>
</feature>
<dbReference type="Proteomes" id="UP000261680">
    <property type="component" value="Unplaced"/>
</dbReference>
<proteinExistence type="predicted"/>
<organism evidence="2 3">
    <name type="scientific">Ursus maritimus</name>
    <name type="common">Polar bear</name>
    <name type="synonym">Thalarctos maritimus</name>
    <dbReference type="NCBI Taxonomy" id="29073"/>
    <lineage>
        <taxon>Eukaryota</taxon>
        <taxon>Metazoa</taxon>
        <taxon>Chordata</taxon>
        <taxon>Craniata</taxon>
        <taxon>Vertebrata</taxon>
        <taxon>Euteleostomi</taxon>
        <taxon>Mammalia</taxon>
        <taxon>Eutheria</taxon>
        <taxon>Laurasiatheria</taxon>
        <taxon>Carnivora</taxon>
        <taxon>Caniformia</taxon>
        <taxon>Ursidae</taxon>
        <taxon>Ursus</taxon>
    </lineage>
</organism>
<feature type="compositionally biased region" description="Low complexity" evidence="1">
    <location>
        <begin position="24"/>
        <end position="34"/>
    </location>
</feature>
<sequence>MAWLQTHAESRRRGRSRRRRRLQTRPARPSTRGEFAGGRRGGGRCSPGAAAVAPPPGSPRFPTASRGSGGSPGLPSPSGGGCSVIPREVCSQVGPAFGGQPSSGGVPGRGLQRSLNSLHHLYFLKVSLNADSDLKLETMRNMIEKSKQEEI</sequence>
<evidence type="ECO:0000313" key="2">
    <source>
        <dbReference type="Proteomes" id="UP000261680"/>
    </source>
</evidence>
<name>A0A8M1GQ87_URSMA</name>
<keyword evidence="2" id="KW-1185">Reference proteome</keyword>
<feature type="compositionally biased region" description="Gly residues" evidence="1">
    <location>
        <begin position="67"/>
        <end position="82"/>
    </location>
</feature>
<dbReference type="KEGG" id="umr:121105371"/>
<feature type="compositionally biased region" description="Basic residues" evidence="1">
    <location>
        <begin position="10"/>
        <end position="23"/>
    </location>
</feature>
<evidence type="ECO:0000313" key="3">
    <source>
        <dbReference type="RefSeq" id="XP_040497876.1"/>
    </source>
</evidence>
<dbReference type="GeneID" id="121105371"/>
<evidence type="ECO:0000256" key="1">
    <source>
        <dbReference type="SAM" id="MobiDB-lite"/>
    </source>
</evidence>
<feature type="compositionally biased region" description="Gly residues" evidence="1">
    <location>
        <begin position="35"/>
        <end position="45"/>
    </location>
</feature>
<gene>
    <name evidence="3" type="primary">LOC121105371</name>
</gene>